<dbReference type="Pfam" id="PF02195">
    <property type="entry name" value="ParB_N"/>
    <property type="match status" value="1"/>
</dbReference>
<dbReference type="InterPro" id="IPR050336">
    <property type="entry name" value="Chromosome_partition/occlusion"/>
</dbReference>
<feature type="compositionally biased region" description="Basic and acidic residues" evidence="1">
    <location>
        <begin position="60"/>
        <end position="73"/>
    </location>
</feature>
<organism evidence="3 4">
    <name type="scientific">Burkholderia glumae</name>
    <name type="common">Pseudomonas glumae</name>
    <dbReference type="NCBI Taxonomy" id="337"/>
    <lineage>
        <taxon>Bacteria</taxon>
        <taxon>Pseudomonadati</taxon>
        <taxon>Pseudomonadota</taxon>
        <taxon>Betaproteobacteria</taxon>
        <taxon>Burkholderiales</taxon>
        <taxon>Burkholderiaceae</taxon>
        <taxon>Burkholderia</taxon>
    </lineage>
</organism>
<dbReference type="GO" id="GO:0007059">
    <property type="term" value="P:chromosome segregation"/>
    <property type="evidence" value="ECO:0007669"/>
    <property type="project" value="TreeGrafter"/>
</dbReference>
<dbReference type="GeneID" id="45698725"/>
<reference evidence="3 4" key="1">
    <citation type="submission" date="2020-12" db="EMBL/GenBank/DDBJ databases">
        <title>FDA dAtabase for Regulatory Grade micrObial Sequences (FDA-ARGOS): Supporting development and validation of Infectious Disease Dx tests.</title>
        <authorList>
            <person name="Minogue T."/>
            <person name="Wolcott M."/>
            <person name="Wasieloski L."/>
            <person name="Aguilar W."/>
            <person name="Moore D."/>
            <person name="Jaissle J."/>
            <person name="Tallon L."/>
            <person name="Sadzewicz L."/>
            <person name="Zhao X."/>
            <person name="Boylan J."/>
            <person name="Ott S."/>
            <person name="Bowen H."/>
            <person name="Vavikolanu K."/>
            <person name="Mehta A."/>
            <person name="Aluvathingal J."/>
            <person name="Nadendla S."/>
            <person name="Yan Y."/>
            <person name="Sichtig H."/>
        </authorList>
    </citation>
    <scope>NUCLEOTIDE SEQUENCE [LARGE SCALE GENOMIC DNA]</scope>
    <source>
        <strain evidence="3 4">FDAARGOS_949</strain>
        <plasmid evidence="3 4">unnamed1</plasmid>
    </source>
</reference>
<dbReference type="SUPFAM" id="SSF109709">
    <property type="entry name" value="KorB DNA-binding domain-like"/>
    <property type="match status" value="1"/>
</dbReference>
<feature type="domain" description="ParB-like N-terminal" evidence="2">
    <location>
        <begin position="91"/>
        <end position="180"/>
    </location>
</feature>
<dbReference type="AlphaFoldDB" id="A0AAP9Y604"/>
<dbReference type="Gene3D" id="3.90.1530.30">
    <property type="match status" value="1"/>
</dbReference>
<dbReference type="RefSeq" id="WP_012732706.1">
    <property type="nucleotide sequence ID" value="NZ_CP033638.1"/>
</dbReference>
<name>A0AAP9Y604_BURGL</name>
<dbReference type="SMART" id="SM00470">
    <property type="entry name" value="ParB"/>
    <property type="match status" value="1"/>
</dbReference>
<protein>
    <submittedName>
        <fullName evidence="3">ParB N-terminal domain-containing protein</fullName>
    </submittedName>
</protein>
<evidence type="ECO:0000256" key="1">
    <source>
        <dbReference type="SAM" id="MobiDB-lite"/>
    </source>
</evidence>
<gene>
    <name evidence="3" type="ORF">I6H06_28560</name>
</gene>
<dbReference type="EMBL" id="CP065602">
    <property type="protein sequence ID" value="QPQ94715.1"/>
    <property type="molecule type" value="Genomic_DNA"/>
</dbReference>
<geneLocation type="plasmid" evidence="3 4">
    <name>unnamed1</name>
</geneLocation>
<keyword evidence="3" id="KW-0614">Plasmid</keyword>
<evidence type="ECO:0000313" key="4">
    <source>
        <dbReference type="Proteomes" id="UP000594892"/>
    </source>
</evidence>
<dbReference type="SUPFAM" id="SSF110849">
    <property type="entry name" value="ParB/Sulfiredoxin"/>
    <property type="match status" value="1"/>
</dbReference>
<proteinExistence type="predicted"/>
<accession>A0AAP9Y604</accession>
<dbReference type="InterPro" id="IPR003115">
    <property type="entry name" value="ParB_N"/>
</dbReference>
<feature type="region of interest" description="Disordered" evidence="1">
    <location>
        <begin position="53"/>
        <end position="73"/>
    </location>
</feature>
<feature type="region of interest" description="Disordered" evidence="1">
    <location>
        <begin position="1"/>
        <end position="38"/>
    </location>
</feature>
<evidence type="ECO:0000259" key="2">
    <source>
        <dbReference type="SMART" id="SM00470"/>
    </source>
</evidence>
<dbReference type="Proteomes" id="UP000594892">
    <property type="component" value="Plasmid unnamed1"/>
</dbReference>
<dbReference type="PANTHER" id="PTHR33375">
    <property type="entry name" value="CHROMOSOME-PARTITIONING PROTEIN PARB-RELATED"/>
    <property type="match status" value="1"/>
</dbReference>
<dbReference type="InterPro" id="IPR036086">
    <property type="entry name" value="ParB/Sulfiredoxin_sf"/>
</dbReference>
<dbReference type="PANTHER" id="PTHR33375:SF1">
    <property type="entry name" value="CHROMOSOME-PARTITIONING PROTEIN PARB-RELATED"/>
    <property type="match status" value="1"/>
</dbReference>
<evidence type="ECO:0000313" key="3">
    <source>
        <dbReference type="EMBL" id="QPQ94715.1"/>
    </source>
</evidence>
<sequence length="359" mass="39661">MTIKDRLAAKSQNIGTTVRAPRADADTPVRPKTAPGQLMASMPLLAEKERELQAALSRAEAAEREGSPHQQEEIERLRRELIAAKSTGTAIDIPVSELHEVAGRRRFMPREKYVELRENLRHNPLVQPIIVLPRNEGGFEIQSGHHRWDAYKELGRRSVKCVLGDPTGSDSDIGAFNANLMQSDLTDYEKYKGLKLILSRYPEMSQAQLVERTGIPKASVSRLMSFGELPPTAIARLEELPSLMGATAGGKFAALVREGKEAAVVEAIELLATNKIDETQAVKLASRSTKQGKSEAVPKAETHKFKIGKSVYCDMRMTGKLVRLEFQSEDEARAVQAAIKEVVEARRQEKCGESGVVKK</sequence>
<dbReference type="GO" id="GO:0005694">
    <property type="term" value="C:chromosome"/>
    <property type="evidence" value="ECO:0007669"/>
    <property type="project" value="TreeGrafter"/>
</dbReference>
<dbReference type="Gene3D" id="1.10.10.2830">
    <property type="match status" value="1"/>
</dbReference>